<dbReference type="AlphaFoldDB" id="A0A221M9T6"/>
<keyword evidence="2" id="KW-0677">Repeat</keyword>
<keyword evidence="1" id="KW-0808">Transferase</keyword>
<dbReference type="PANTHER" id="PTHR30185">
    <property type="entry name" value="CRYPTIC BETA-GLUCOSIDE BGL OPERON ANTITERMINATOR"/>
    <property type="match status" value="1"/>
</dbReference>
<evidence type="ECO:0000256" key="4">
    <source>
        <dbReference type="ARBA" id="ARBA00023159"/>
    </source>
</evidence>
<evidence type="ECO:0000256" key="3">
    <source>
        <dbReference type="ARBA" id="ARBA00023015"/>
    </source>
</evidence>
<evidence type="ECO:0000256" key="2">
    <source>
        <dbReference type="ARBA" id="ARBA00022737"/>
    </source>
</evidence>
<evidence type="ECO:0000256" key="1">
    <source>
        <dbReference type="ARBA" id="ARBA00022679"/>
    </source>
</evidence>
<dbReference type="PROSITE" id="PS51099">
    <property type="entry name" value="PTS_EIIB_TYPE_2"/>
    <property type="match status" value="1"/>
</dbReference>
<evidence type="ECO:0000259" key="6">
    <source>
        <dbReference type="PROSITE" id="PS51094"/>
    </source>
</evidence>
<keyword evidence="4" id="KW-0010">Activator</keyword>
<keyword evidence="10" id="KW-1185">Reference proteome</keyword>
<dbReference type="EMBL" id="CP022437">
    <property type="protein sequence ID" value="ASN04382.1"/>
    <property type="molecule type" value="Genomic_DNA"/>
</dbReference>
<evidence type="ECO:0000313" key="9">
    <source>
        <dbReference type="EMBL" id="ASN04382.1"/>
    </source>
</evidence>
<dbReference type="Pfam" id="PF05043">
    <property type="entry name" value="Mga"/>
    <property type="match status" value="1"/>
</dbReference>
<organism evidence="9 10">
    <name type="scientific">Virgibacillus necropolis</name>
    <dbReference type="NCBI Taxonomy" id="163877"/>
    <lineage>
        <taxon>Bacteria</taxon>
        <taxon>Bacillati</taxon>
        <taxon>Bacillota</taxon>
        <taxon>Bacilli</taxon>
        <taxon>Bacillales</taxon>
        <taxon>Bacillaceae</taxon>
        <taxon>Virgibacillus</taxon>
    </lineage>
</organism>
<dbReference type="Pfam" id="PF00874">
    <property type="entry name" value="PRD"/>
    <property type="match status" value="2"/>
</dbReference>
<dbReference type="InterPro" id="IPR036095">
    <property type="entry name" value="PTS_EIIB-like_sf"/>
</dbReference>
<reference evidence="9 10" key="1">
    <citation type="journal article" date="2003" name="Int. J. Syst. Evol. Microbiol.">
        <title>Virgibacillus carmonensis sp. nov., Virgibacillus necropolis sp. nov. and Virgibacillus picturae sp. nov., three novel species isolated from deteriorated mural paintings, transfer of the species of the genus salibacillus to Virgibacillus, as Virgibacillus marismortui comb. nov. and Virgibacillus salexigens comb. nov., and emended description of the genus Virgibacillus.</title>
        <authorList>
            <person name="Heyrman J."/>
            <person name="Logan N.A."/>
            <person name="Busse H.J."/>
            <person name="Balcaen A."/>
            <person name="Lebbe L."/>
            <person name="Rodriguez-Diaz M."/>
            <person name="Swings J."/>
            <person name="De Vos P."/>
        </authorList>
    </citation>
    <scope>NUCLEOTIDE SEQUENCE [LARGE SCALE GENOMIC DNA]</scope>
    <source>
        <strain evidence="9 10">LMG 19488</strain>
    </source>
</reference>
<protein>
    <submittedName>
        <fullName evidence="9">PTS ascorbate transporter subunit IIA</fullName>
    </submittedName>
</protein>
<keyword evidence="5" id="KW-0804">Transcription</keyword>
<dbReference type="GO" id="GO:0008982">
    <property type="term" value="F:protein-N(PI)-phosphohistidine-sugar phosphotransferase activity"/>
    <property type="evidence" value="ECO:0007669"/>
    <property type="project" value="InterPro"/>
</dbReference>
<accession>A0A221M9T6</accession>
<dbReference type="PROSITE" id="PS51094">
    <property type="entry name" value="PTS_EIIA_TYPE_2"/>
    <property type="match status" value="1"/>
</dbReference>
<dbReference type="Pfam" id="PF08279">
    <property type="entry name" value="HTH_11"/>
    <property type="match status" value="1"/>
</dbReference>
<dbReference type="Pfam" id="PF00359">
    <property type="entry name" value="PTS_EIIA_2"/>
    <property type="match status" value="1"/>
</dbReference>
<dbReference type="InterPro" id="IPR013011">
    <property type="entry name" value="PTS_EIIB_2"/>
</dbReference>
<name>A0A221M9T6_9BACI</name>
<dbReference type="Proteomes" id="UP000204391">
    <property type="component" value="Chromosome"/>
</dbReference>
<dbReference type="Gene3D" id="3.40.50.2300">
    <property type="match status" value="1"/>
</dbReference>
<dbReference type="SUPFAM" id="SSF55804">
    <property type="entry name" value="Phoshotransferase/anion transport protein"/>
    <property type="match status" value="1"/>
</dbReference>
<evidence type="ECO:0000313" key="10">
    <source>
        <dbReference type="Proteomes" id="UP000204391"/>
    </source>
</evidence>
<dbReference type="Gene3D" id="3.40.930.10">
    <property type="entry name" value="Mannitol-specific EII, Chain A"/>
    <property type="match status" value="1"/>
</dbReference>
<dbReference type="PROSITE" id="PS51372">
    <property type="entry name" value="PRD_2"/>
    <property type="match status" value="2"/>
</dbReference>
<feature type="domain" description="PTS EIIB type-2" evidence="7">
    <location>
        <begin position="426"/>
        <end position="514"/>
    </location>
</feature>
<gene>
    <name evidence="9" type="ORF">CFK40_04840</name>
</gene>
<dbReference type="InterPro" id="IPR002178">
    <property type="entry name" value="PTS_EIIA_type-2_dom"/>
</dbReference>
<dbReference type="SUPFAM" id="SSF52794">
    <property type="entry name" value="PTS system IIB component-like"/>
    <property type="match status" value="1"/>
</dbReference>
<dbReference type="KEGG" id="vne:CFK40_04840"/>
<dbReference type="Gene3D" id="1.10.1790.10">
    <property type="entry name" value="PRD domain"/>
    <property type="match status" value="2"/>
</dbReference>
<evidence type="ECO:0000259" key="7">
    <source>
        <dbReference type="PROSITE" id="PS51099"/>
    </source>
</evidence>
<feature type="domain" description="PRD" evidence="8">
    <location>
        <begin position="314"/>
        <end position="421"/>
    </location>
</feature>
<feature type="domain" description="PRD" evidence="8">
    <location>
        <begin position="203"/>
        <end position="308"/>
    </location>
</feature>
<feature type="domain" description="PTS EIIA type-2" evidence="6">
    <location>
        <begin position="564"/>
        <end position="707"/>
    </location>
</feature>
<dbReference type="Gene3D" id="1.10.10.10">
    <property type="entry name" value="Winged helix-like DNA-binding domain superfamily/Winged helix DNA-binding domain"/>
    <property type="match status" value="2"/>
</dbReference>
<sequence length="709" mass="81506">MPMTLSKRSIFILNQLLNAPSHVNPEELQTKLQVSKRTVYYDVQQINDWLEDHQLNPINRHYGKGIYLDENTKKQLPRFLYEIEGRHYHLSTDERLAWITVLLLSHKKKYFSNDFAETLEVSRSTVTHDIAKLRKELSPLGLEVLSTKKGGYTIAGGEKDKRQAFVRYYSELYTLQGWERLSSEVVESLDGPAVDNNIQGVTGTLPFLFPIVKQWVTEAEKLIHVSYTDEMHDNLAIKSVIICKRLKNGDQITLEDEEKEALSQTEEYKVARHIANRLSMHMDIEWPEDEICFLTMNLLGAKVNTSKLPDETVQELGQLKQVIRALVSEFQNRAYVIFEDRGQLEEQLFIHLKPTYYRMKYGVFVENLLTPEIKQNYGEVFDITKKVVHHLEKLVGQSLSNDETAYIAMHFGGWLSKHNKQITPKKKGIVVCENGVGTSNILRSQLDTLFSSIEIVQSVSYRSYINGNFDDIDYVFSTKPTPDNPKVIPVSPILDDAEKERLFKQIQQESDQKRKHPLYPEDLIAVVQQHADIKNLEGLTFDLKQILNHNHTSIREFRKPMLNEVLSENSIQQTKKVQSWKEAIRIAAQPLKEQEYIEDTYIKAMIENVEESGPYIVIAPKIAVPHARPEAGVQKMAMSLLTIEEGVYFSDSEDHFVQMVIVLAAVDNDTHLKALSQLTELISDQNRVDEIIQATDKKTIINLINQVSI</sequence>
<dbReference type="SUPFAM" id="SSF46785">
    <property type="entry name" value="Winged helix' DNA-binding domain"/>
    <property type="match status" value="2"/>
</dbReference>
<dbReference type="InterPro" id="IPR050661">
    <property type="entry name" value="BglG_antiterminators"/>
</dbReference>
<dbReference type="CDD" id="cd00211">
    <property type="entry name" value="PTS_IIA_fru"/>
    <property type="match status" value="1"/>
</dbReference>
<dbReference type="CDD" id="cd05568">
    <property type="entry name" value="PTS_IIB_bgl_like"/>
    <property type="match status" value="1"/>
</dbReference>
<dbReference type="GO" id="GO:0006355">
    <property type="term" value="P:regulation of DNA-templated transcription"/>
    <property type="evidence" value="ECO:0007669"/>
    <property type="project" value="InterPro"/>
</dbReference>
<dbReference type="InterPro" id="IPR036634">
    <property type="entry name" value="PRD_sf"/>
</dbReference>
<dbReference type="InterPro" id="IPR007737">
    <property type="entry name" value="Mga_HTH"/>
</dbReference>
<dbReference type="InterPro" id="IPR036390">
    <property type="entry name" value="WH_DNA-bd_sf"/>
</dbReference>
<dbReference type="SUPFAM" id="SSF63520">
    <property type="entry name" value="PTS-regulatory domain, PRD"/>
    <property type="match status" value="2"/>
</dbReference>
<evidence type="ECO:0000256" key="5">
    <source>
        <dbReference type="ARBA" id="ARBA00023163"/>
    </source>
</evidence>
<dbReference type="PANTHER" id="PTHR30185:SF9">
    <property type="entry name" value="MANNITOL-SPECIFIC PHOSPHOTRANSFERASE ENZYME IIA COMPONENT"/>
    <property type="match status" value="1"/>
</dbReference>
<dbReference type="InterPro" id="IPR013196">
    <property type="entry name" value="HTH_11"/>
</dbReference>
<proteinExistence type="predicted"/>
<dbReference type="InterPro" id="IPR011608">
    <property type="entry name" value="PRD"/>
</dbReference>
<dbReference type="InterPro" id="IPR016152">
    <property type="entry name" value="PTrfase/Anion_transptr"/>
</dbReference>
<dbReference type="GO" id="GO:0009401">
    <property type="term" value="P:phosphoenolpyruvate-dependent sugar phosphotransferase system"/>
    <property type="evidence" value="ECO:0007669"/>
    <property type="project" value="InterPro"/>
</dbReference>
<dbReference type="PROSITE" id="PS00372">
    <property type="entry name" value="PTS_EIIA_TYPE_2_HIS"/>
    <property type="match status" value="1"/>
</dbReference>
<evidence type="ECO:0000259" key="8">
    <source>
        <dbReference type="PROSITE" id="PS51372"/>
    </source>
</evidence>
<dbReference type="InterPro" id="IPR036388">
    <property type="entry name" value="WH-like_DNA-bd_sf"/>
</dbReference>
<keyword evidence="3" id="KW-0805">Transcription regulation</keyword>